<dbReference type="SUPFAM" id="SSF53167">
    <property type="entry name" value="Purine and uridine phosphorylases"/>
    <property type="match status" value="1"/>
</dbReference>
<evidence type="ECO:0000256" key="1">
    <source>
        <dbReference type="SAM" id="MobiDB-lite"/>
    </source>
</evidence>
<feature type="domain" description="Nucleoside phosphorylase" evidence="2">
    <location>
        <begin position="50"/>
        <end position="261"/>
    </location>
</feature>
<dbReference type="EMBL" id="JAUEPR010000059">
    <property type="protein sequence ID" value="KAK0470780.1"/>
    <property type="molecule type" value="Genomic_DNA"/>
</dbReference>
<dbReference type="Gene3D" id="3.40.50.1580">
    <property type="entry name" value="Nucleoside phosphorylase domain"/>
    <property type="match status" value="1"/>
</dbReference>
<feature type="compositionally biased region" description="Polar residues" evidence="1">
    <location>
        <begin position="292"/>
        <end position="301"/>
    </location>
</feature>
<proteinExistence type="predicted"/>
<feature type="region of interest" description="Disordered" evidence="1">
    <location>
        <begin position="280"/>
        <end position="301"/>
    </location>
</feature>
<comment type="caution">
    <text evidence="3">The sequence shown here is derived from an EMBL/GenBank/DDBJ whole genome shotgun (WGS) entry which is preliminary data.</text>
</comment>
<dbReference type="GO" id="GO:0004850">
    <property type="term" value="F:uridine phosphorylase activity"/>
    <property type="evidence" value="ECO:0007669"/>
    <property type="project" value="TreeGrafter"/>
</dbReference>
<dbReference type="AlphaFoldDB" id="A0AA39NSA8"/>
<evidence type="ECO:0000313" key="3">
    <source>
        <dbReference type="EMBL" id="KAK0470780.1"/>
    </source>
</evidence>
<dbReference type="Proteomes" id="UP001175227">
    <property type="component" value="Unassembled WGS sequence"/>
</dbReference>
<evidence type="ECO:0000313" key="4">
    <source>
        <dbReference type="Proteomes" id="UP001175227"/>
    </source>
</evidence>
<name>A0AA39NSA8_9AGAR</name>
<dbReference type="InterPro" id="IPR035994">
    <property type="entry name" value="Nucleoside_phosphorylase_sf"/>
</dbReference>
<dbReference type="GO" id="GO:0006218">
    <property type="term" value="P:uridine catabolic process"/>
    <property type="evidence" value="ECO:0007669"/>
    <property type="project" value="TreeGrafter"/>
</dbReference>
<dbReference type="PANTHER" id="PTHR43691:SF14">
    <property type="entry name" value="URIDINE PHOSPHORYLASE"/>
    <property type="match status" value="1"/>
</dbReference>
<gene>
    <name evidence="3" type="ORF">IW261DRAFT_1345171</name>
</gene>
<dbReference type="PANTHER" id="PTHR43691">
    <property type="entry name" value="URIDINE PHOSPHORYLASE"/>
    <property type="match status" value="1"/>
</dbReference>
<organism evidence="3 4">
    <name type="scientific">Armillaria novae-zelandiae</name>
    <dbReference type="NCBI Taxonomy" id="153914"/>
    <lineage>
        <taxon>Eukaryota</taxon>
        <taxon>Fungi</taxon>
        <taxon>Dikarya</taxon>
        <taxon>Basidiomycota</taxon>
        <taxon>Agaricomycotina</taxon>
        <taxon>Agaricomycetes</taxon>
        <taxon>Agaricomycetidae</taxon>
        <taxon>Agaricales</taxon>
        <taxon>Marasmiineae</taxon>
        <taxon>Physalacriaceae</taxon>
        <taxon>Armillaria</taxon>
    </lineage>
</organism>
<protein>
    <submittedName>
        <fullName evidence="3">Nucleoside phosphorylase domain-containing protein</fullName>
    </submittedName>
</protein>
<reference evidence="3" key="1">
    <citation type="submission" date="2023-06" db="EMBL/GenBank/DDBJ databases">
        <authorList>
            <consortium name="Lawrence Berkeley National Laboratory"/>
            <person name="Ahrendt S."/>
            <person name="Sahu N."/>
            <person name="Indic B."/>
            <person name="Wong-Bajracharya J."/>
            <person name="Merenyi Z."/>
            <person name="Ke H.-M."/>
            <person name="Monk M."/>
            <person name="Kocsube S."/>
            <person name="Drula E."/>
            <person name="Lipzen A."/>
            <person name="Balint B."/>
            <person name="Henrissat B."/>
            <person name="Andreopoulos B."/>
            <person name="Martin F.M."/>
            <person name="Harder C.B."/>
            <person name="Rigling D."/>
            <person name="Ford K.L."/>
            <person name="Foster G.D."/>
            <person name="Pangilinan J."/>
            <person name="Papanicolaou A."/>
            <person name="Barry K."/>
            <person name="LaButti K."/>
            <person name="Viragh M."/>
            <person name="Koriabine M."/>
            <person name="Yan M."/>
            <person name="Riley R."/>
            <person name="Champramary S."/>
            <person name="Plett K.L."/>
            <person name="Tsai I.J."/>
            <person name="Slot J."/>
            <person name="Sipos G."/>
            <person name="Plett J."/>
            <person name="Nagy L.G."/>
            <person name="Grigoriev I.V."/>
        </authorList>
    </citation>
    <scope>NUCLEOTIDE SEQUENCE</scope>
    <source>
        <strain evidence="3">ICMP 16352</strain>
    </source>
</reference>
<keyword evidence="4" id="KW-1185">Reference proteome</keyword>
<dbReference type="GO" id="GO:0005829">
    <property type="term" value="C:cytosol"/>
    <property type="evidence" value="ECO:0007669"/>
    <property type="project" value="TreeGrafter"/>
</dbReference>
<dbReference type="CDD" id="cd17769">
    <property type="entry name" value="NP_TgUP-like"/>
    <property type="match status" value="1"/>
</dbReference>
<accession>A0AA39NSA8</accession>
<evidence type="ECO:0000259" key="2">
    <source>
        <dbReference type="Pfam" id="PF01048"/>
    </source>
</evidence>
<dbReference type="InterPro" id="IPR000845">
    <property type="entry name" value="Nucleoside_phosphorylase_d"/>
</dbReference>
<dbReference type="Pfam" id="PF01048">
    <property type="entry name" value="PNP_UDP_1"/>
    <property type="match status" value="1"/>
</dbReference>
<sequence length="374" mass="40711">MKDTLTDSSTSYCSIDNIARSNKRNLDFPRTTDLRVYHLGLRPGEVANRLITVGSPSRAHTIASYLDVTPNPFQLSSERGFLTITGRYKRVPVSIVSIGMGAPNMDFFVREVRECLVGDMLVIRQLNGHNRLGSCGGLIHVPVGTVVVPKACISVTRNVDFDFVNPEENDDVPYKISKPVYADPEFHDVVHQALESVKPSGSSTPIVAGITNASADSFYSSQGRQTSFPDNNETLIEQIIASTSDVATLEMETHHLYHLAECWSKKRKVAKVSEAALPPLSTGPVKPVASSDKATGTSTETSALAAPDTVIRAAAAQMVFASRTSQDFITPQQVQDTERWTGKANDQGVLEALIRMELAADRVHPDEGSVWALQ</sequence>